<evidence type="ECO:0000259" key="1">
    <source>
        <dbReference type="Pfam" id="PF07171"/>
    </source>
</evidence>
<gene>
    <name evidence="3" type="ORF">ACFSAS_01535</name>
</gene>
<dbReference type="InterPro" id="IPR010799">
    <property type="entry name" value="MlrC_C"/>
</dbReference>
<feature type="domain" description="Microcystin LR degradation protein MlrC C-terminal" evidence="1">
    <location>
        <begin position="303"/>
        <end position="479"/>
    </location>
</feature>
<dbReference type="Proteomes" id="UP001597092">
    <property type="component" value="Unassembled WGS sequence"/>
</dbReference>
<keyword evidence="4" id="KW-1185">Reference proteome</keyword>
<dbReference type="InterPro" id="IPR009197">
    <property type="entry name" value="MlrC"/>
</dbReference>
<dbReference type="Pfam" id="PF07171">
    <property type="entry name" value="MlrC_C"/>
    <property type="match status" value="1"/>
</dbReference>
<sequence>MTDTVLVARIKHETNTFSSLSTGREAFESTSLFFDEEIVPEFRGTNTDLGGFLRVAAEEEWDVVPTVAANATPGGVVTADALDAFVERLCSGIEEHDPDAVLLGLHGAMVSERDRDGDGYILERVRESAGEDVPVMATLDLHANVSERMVARADGLFGYDTYPHVDIGDTGETAARAMAATLNGELDPTIVVERAPLLPPLPVLQTADEPMASLLDAAGDAESDLTPDVSVFGGFAYADVPEAGFSVLGVTDASVADETRAACAAIAADDDERRREFDRTYTGVADAVEEAGEWGGGDGPLLLADIADNPGGGSAEDGTVLLNALLEAGVEGVAVAAIYDPAAVDAAIEAGVGESVAVELGGHIEDNGDPIPVDAYVRSISDGTYRNQGPMSTGLQVSFERTAVLEVDGIDVIVGSHRQQPYDPEVFRSQGITPERQRVLVLKSTVHYRAAFEPIAGAVREVSAPGLCSPDLSSFSYEHVQRPKYPLDGE</sequence>
<dbReference type="InterPro" id="IPR015995">
    <property type="entry name" value="MlrC_N"/>
</dbReference>
<evidence type="ECO:0000313" key="4">
    <source>
        <dbReference type="Proteomes" id="UP001597092"/>
    </source>
</evidence>
<evidence type="ECO:0000259" key="2">
    <source>
        <dbReference type="Pfam" id="PF07364"/>
    </source>
</evidence>
<organism evidence="3 4">
    <name type="scientific">Halobellus litoreus</name>
    <dbReference type="NCBI Taxonomy" id="755310"/>
    <lineage>
        <taxon>Archaea</taxon>
        <taxon>Methanobacteriati</taxon>
        <taxon>Methanobacteriota</taxon>
        <taxon>Stenosarchaea group</taxon>
        <taxon>Halobacteria</taxon>
        <taxon>Halobacteriales</taxon>
        <taxon>Haloferacaceae</taxon>
        <taxon>Halobellus</taxon>
    </lineage>
</organism>
<dbReference type="Pfam" id="PF07364">
    <property type="entry name" value="DUF1485"/>
    <property type="match status" value="1"/>
</dbReference>
<dbReference type="RefSeq" id="WP_390281293.1">
    <property type="nucleotide sequence ID" value="NZ_JBHUDP010000001.1"/>
</dbReference>
<protein>
    <submittedName>
        <fullName evidence="3">M81 family metallopeptidase</fullName>
    </submittedName>
</protein>
<evidence type="ECO:0000313" key="3">
    <source>
        <dbReference type="EMBL" id="MFD1684287.1"/>
    </source>
</evidence>
<dbReference type="PIRSF" id="PIRSF012702">
    <property type="entry name" value="UCP012702"/>
    <property type="match status" value="1"/>
</dbReference>
<comment type="caution">
    <text evidence="3">The sequence shown here is derived from an EMBL/GenBank/DDBJ whole genome shotgun (WGS) entry which is preliminary data.</text>
</comment>
<feature type="domain" description="Microcystin LR degradation protein MlrC N-terminal" evidence="2">
    <location>
        <begin position="5"/>
        <end position="291"/>
    </location>
</feature>
<proteinExistence type="predicted"/>
<dbReference type="AlphaFoldDB" id="A0ABD6DSQ9"/>
<accession>A0ABD6DSQ9</accession>
<name>A0ABD6DSQ9_9EURY</name>
<reference evidence="3 4" key="1">
    <citation type="journal article" date="2019" name="Int. J. Syst. Evol. Microbiol.">
        <title>The Global Catalogue of Microorganisms (GCM) 10K type strain sequencing project: providing services to taxonomists for standard genome sequencing and annotation.</title>
        <authorList>
            <consortium name="The Broad Institute Genomics Platform"/>
            <consortium name="The Broad Institute Genome Sequencing Center for Infectious Disease"/>
            <person name="Wu L."/>
            <person name="Ma J."/>
        </authorList>
    </citation>
    <scope>NUCLEOTIDE SEQUENCE [LARGE SCALE GENOMIC DNA]</scope>
    <source>
        <strain evidence="3 4">CGMCC 1.10387</strain>
    </source>
</reference>
<dbReference type="EMBL" id="JBHUDP010000001">
    <property type="protein sequence ID" value="MFD1684287.1"/>
    <property type="molecule type" value="Genomic_DNA"/>
</dbReference>